<evidence type="ECO:0000256" key="4">
    <source>
        <dbReference type="ARBA" id="ARBA00022614"/>
    </source>
</evidence>
<dbReference type="GO" id="GO:0012505">
    <property type="term" value="C:endomembrane system"/>
    <property type="evidence" value="ECO:0007669"/>
    <property type="project" value="UniProtKB-SubCell"/>
</dbReference>
<evidence type="ECO:0000256" key="6">
    <source>
        <dbReference type="ARBA" id="ARBA00022729"/>
    </source>
</evidence>
<keyword evidence="3" id="KW-1003">Cell membrane</keyword>
<accession>A0AAP0JRX2</accession>
<keyword evidence="4" id="KW-0433">Leucine-rich repeat</keyword>
<protein>
    <submittedName>
        <fullName evidence="14">Uncharacterized protein</fullName>
    </submittedName>
</protein>
<dbReference type="AlphaFoldDB" id="A0AAP0JRX2"/>
<reference evidence="14 15" key="1">
    <citation type="submission" date="2024-01" db="EMBL/GenBank/DDBJ databases">
        <title>Genome assemblies of Stephania.</title>
        <authorList>
            <person name="Yang L."/>
        </authorList>
    </citation>
    <scope>NUCLEOTIDE SEQUENCE [LARGE SCALE GENOMIC DNA]</scope>
    <source>
        <strain evidence="14">QJT</strain>
        <tissue evidence="14">Leaf</tissue>
    </source>
</reference>
<dbReference type="SUPFAM" id="SSF52058">
    <property type="entry name" value="L domain-like"/>
    <property type="match status" value="1"/>
</dbReference>
<dbReference type="GO" id="GO:0005886">
    <property type="term" value="C:plasma membrane"/>
    <property type="evidence" value="ECO:0007669"/>
    <property type="project" value="UniProtKB-SubCell"/>
</dbReference>
<dbReference type="Pfam" id="PF00560">
    <property type="entry name" value="LRR_1"/>
    <property type="match status" value="7"/>
</dbReference>
<dbReference type="PRINTS" id="PR00019">
    <property type="entry name" value="LEURICHRPT"/>
</dbReference>
<evidence type="ECO:0000256" key="8">
    <source>
        <dbReference type="ARBA" id="ARBA00022989"/>
    </source>
</evidence>
<dbReference type="InterPro" id="IPR032675">
    <property type="entry name" value="LRR_dom_sf"/>
</dbReference>
<keyword evidence="10" id="KW-0675">Receptor</keyword>
<keyword evidence="9 13" id="KW-0472">Membrane</keyword>
<comment type="similarity">
    <text evidence="2">Belongs to the RLP family.</text>
</comment>
<evidence type="ECO:0000256" key="12">
    <source>
        <dbReference type="ARBA" id="ARBA00037847"/>
    </source>
</evidence>
<evidence type="ECO:0000256" key="9">
    <source>
        <dbReference type="ARBA" id="ARBA00023136"/>
    </source>
</evidence>
<evidence type="ECO:0000256" key="11">
    <source>
        <dbReference type="ARBA" id="ARBA00023180"/>
    </source>
</evidence>
<dbReference type="FunFam" id="3.80.10.10:FF:000213">
    <property type="entry name" value="Tyrosine-sulfated glycopeptide receptor 1"/>
    <property type="match status" value="1"/>
</dbReference>
<gene>
    <name evidence="14" type="ORF">Sjap_009214</name>
</gene>
<keyword evidence="6" id="KW-0732">Signal</keyword>
<dbReference type="Pfam" id="PF13855">
    <property type="entry name" value="LRR_8"/>
    <property type="match status" value="1"/>
</dbReference>
<evidence type="ECO:0000256" key="13">
    <source>
        <dbReference type="SAM" id="Phobius"/>
    </source>
</evidence>
<proteinExistence type="inferred from homology"/>
<evidence type="ECO:0000256" key="7">
    <source>
        <dbReference type="ARBA" id="ARBA00022737"/>
    </source>
</evidence>
<dbReference type="InterPro" id="IPR001611">
    <property type="entry name" value="Leu-rich_rpt"/>
</dbReference>
<dbReference type="Gene3D" id="3.80.10.10">
    <property type="entry name" value="Ribonuclease Inhibitor"/>
    <property type="match status" value="2"/>
</dbReference>
<evidence type="ECO:0000313" key="15">
    <source>
        <dbReference type="Proteomes" id="UP001417504"/>
    </source>
</evidence>
<keyword evidence="8 13" id="KW-1133">Transmembrane helix</keyword>
<evidence type="ECO:0000256" key="5">
    <source>
        <dbReference type="ARBA" id="ARBA00022692"/>
    </source>
</evidence>
<evidence type="ECO:0000256" key="3">
    <source>
        <dbReference type="ARBA" id="ARBA00022475"/>
    </source>
</evidence>
<evidence type="ECO:0000256" key="10">
    <source>
        <dbReference type="ARBA" id="ARBA00023170"/>
    </source>
</evidence>
<dbReference type="Proteomes" id="UP001417504">
    <property type="component" value="Unassembled WGS sequence"/>
</dbReference>
<evidence type="ECO:0000256" key="2">
    <source>
        <dbReference type="ARBA" id="ARBA00009592"/>
    </source>
</evidence>
<dbReference type="PANTHER" id="PTHR48062">
    <property type="entry name" value="RECEPTOR-LIKE PROTEIN 14"/>
    <property type="match status" value="1"/>
</dbReference>
<comment type="caution">
    <text evidence="14">The sequence shown here is derived from an EMBL/GenBank/DDBJ whole genome shotgun (WGS) entry which is preliminary data.</text>
</comment>
<keyword evidence="7" id="KW-0677">Repeat</keyword>
<feature type="transmembrane region" description="Helical" evidence="13">
    <location>
        <begin position="455"/>
        <end position="478"/>
    </location>
</feature>
<keyword evidence="11" id="KW-0325">Glycoprotein</keyword>
<keyword evidence="15" id="KW-1185">Reference proteome</keyword>
<dbReference type="PANTHER" id="PTHR48062:SF52">
    <property type="entry name" value="RECEPTOR-LIKE PROTEIN 8-RELATED"/>
    <property type="match status" value="1"/>
</dbReference>
<organism evidence="14 15">
    <name type="scientific">Stephania japonica</name>
    <dbReference type="NCBI Taxonomy" id="461633"/>
    <lineage>
        <taxon>Eukaryota</taxon>
        <taxon>Viridiplantae</taxon>
        <taxon>Streptophyta</taxon>
        <taxon>Embryophyta</taxon>
        <taxon>Tracheophyta</taxon>
        <taxon>Spermatophyta</taxon>
        <taxon>Magnoliopsida</taxon>
        <taxon>Ranunculales</taxon>
        <taxon>Menispermaceae</taxon>
        <taxon>Menispermoideae</taxon>
        <taxon>Cissampelideae</taxon>
        <taxon>Stephania</taxon>
    </lineage>
</organism>
<comment type="subcellular location">
    <subcellularLocation>
        <location evidence="1">Cell membrane</location>
    </subcellularLocation>
    <subcellularLocation>
        <location evidence="12">Endomembrane system</location>
        <topology evidence="12">Single-pass membrane protein</topology>
    </subcellularLocation>
</comment>
<evidence type="ECO:0000256" key="1">
    <source>
        <dbReference type="ARBA" id="ARBA00004236"/>
    </source>
</evidence>
<dbReference type="FunFam" id="3.80.10.10:FF:000041">
    <property type="entry name" value="LRR receptor-like serine/threonine-protein kinase ERECTA"/>
    <property type="match status" value="1"/>
</dbReference>
<keyword evidence="5 13" id="KW-0812">Transmembrane</keyword>
<dbReference type="InterPro" id="IPR051502">
    <property type="entry name" value="RLP_Defense_Trigger"/>
</dbReference>
<name>A0AAP0JRX2_9MAGN</name>
<sequence>MSSNFFKGHIPSTFGDMQQLLFLDLSSNYLTGEVPESLAKGYSMEQLRLSNNRLHGYIFPRFFGASSVKCLSLNGNHFTGNIPVTLPNRQSLELLDIGNNNITGALPNWIGDMKSLQVLVLSKNHLIGPIPKSFCRLKSLVVLDLSKNNVTGHIPSCFSPPSLKYVNLRGNELIGTLDNAAFINSSQLTILDVGDNHIRSSIPCWIANHHQELRILVLKGNHFEGHIPIQLCRLQQLIMIDLSSNNLSGPIPSCLNNVTGNPSELFNPSIEILTDVVLDSNRKFNIVYRWQHSTEEHVEFTSKKRVNVYEGKNIRFASGIDLSSNKLSGNIPPEIGNLSLIHTLNLSHNCLAGSIPETFSRLQSMESLDLSYNHLTGPIPAQLVDLNFLSNFSVAHNDLSGETPKRIGQFATFEESSYDDNPLLCGPPLKKNCSATNATPSTIASGTDDSSIDHAAFYASFAGAFVVGFFGVIVFLFINPYWRKIWFQMVDRSISATEYFLIDRFYKLKHLVCG</sequence>
<dbReference type="EMBL" id="JBBNAE010000003">
    <property type="protein sequence ID" value="KAK9138620.1"/>
    <property type="molecule type" value="Genomic_DNA"/>
</dbReference>
<evidence type="ECO:0000313" key="14">
    <source>
        <dbReference type="EMBL" id="KAK9138620.1"/>
    </source>
</evidence>